<dbReference type="InterPro" id="IPR003661">
    <property type="entry name" value="HisK_dim/P_dom"/>
</dbReference>
<evidence type="ECO:0000259" key="13">
    <source>
        <dbReference type="PROSITE" id="PS50109"/>
    </source>
</evidence>
<dbReference type="InterPro" id="IPR036890">
    <property type="entry name" value="HATPase_C_sf"/>
</dbReference>
<dbReference type="Pfam" id="PF13426">
    <property type="entry name" value="PAS_9"/>
    <property type="match status" value="2"/>
</dbReference>
<comment type="caution">
    <text evidence="15">The sequence shown here is derived from an EMBL/GenBank/DDBJ whole genome shotgun (WGS) entry which is preliminary data.</text>
</comment>
<dbReference type="InterPro" id="IPR035965">
    <property type="entry name" value="PAS-like_dom_sf"/>
</dbReference>
<dbReference type="CDD" id="cd00075">
    <property type="entry name" value="HATPase"/>
    <property type="match status" value="1"/>
</dbReference>
<evidence type="ECO:0000256" key="3">
    <source>
        <dbReference type="ARBA" id="ARBA00012438"/>
    </source>
</evidence>
<feature type="coiled-coil region" evidence="12">
    <location>
        <begin position="149"/>
        <end position="194"/>
    </location>
</feature>
<dbReference type="SUPFAM" id="SSF55785">
    <property type="entry name" value="PYP-like sensor domain (PAS domain)"/>
    <property type="match status" value="2"/>
</dbReference>
<sequence length="537" mass="62248">MENKNTSVGDEDKSSSSPFANTRVLKEKLQRTLEDLENLERYLNCFSTSVPTPILVVSPTGIVAEINLAFEKLSGFKRKEIIGQPFEKFFLEKEKIETTLREPKEEFKEISELSLISKFKARIPVKVFIREEKSERGKTIGSFVALKDLRETQELKEGLERKVKERTQELEKTRKALMNMLEDTEESRKKTEEEKSKTLAIITNLTDGLLFFDRENNLILVNPQAEVFLEIKFNDFLGTSLEKLSRFSSLKPLIDILKGEIETALRKELQFRENLILEISILPMLKKEEKIGTLVILHDITREKMIERMKTEFVSISAHQLRTPLSAIKWTLKMLLDEDLGKITDEQRKYIERTYQSNERMIALIKDLLNVTKIEEGRYLYKLTYESIEKIVQSVIDSLKEDIKKKGLKIEFRKPESKLPKIKVDIEKITLVIQNLLDNAIRYTRTGGEVTISLEKINMEIGFKIKDSGVGIPRNQQSRVFAKFFRGSNVMRMDTEGTGLGLFITKNIIKAHRGRIWFESEEGRGSTFYFILPISQQ</sequence>
<evidence type="ECO:0000256" key="2">
    <source>
        <dbReference type="ARBA" id="ARBA00004236"/>
    </source>
</evidence>
<dbReference type="Gene3D" id="3.30.450.20">
    <property type="entry name" value="PAS domain"/>
    <property type="match status" value="2"/>
</dbReference>
<dbReference type="Gene3D" id="3.30.565.10">
    <property type="entry name" value="Histidine kinase-like ATPase, C-terminal domain"/>
    <property type="match status" value="1"/>
</dbReference>
<evidence type="ECO:0000256" key="10">
    <source>
        <dbReference type="ARBA" id="ARBA00023012"/>
    </source>
</evidence>
<accession>A0A2M7BZ09</accession>
<dbReference type="PROSITE" id="PS50109">
    <property type="entry name" value="HIS_KIN"/>
    <property type="match status" value="1"/>
</dbReference>
<dbReference type="FunFam" id="3.30.565.10:FF:000023">
    <property type="entry name" value="PAS domain-containing sensor histidine kinase"/>
    <property type="match status" value="1"/>
</dbReference>
<dbReference type="Proteomes" id="UP000230324">
    <property type="component" value="Unassembled WGS sequence"/>
</dbReference>
<dbReference type="PRINTS" id="PR00344">
    <property type="entry name" value="BCTRLSENSOR"/>
</dbReference>
<keyword evidence="11" id="KW-0472">Membrane</keyword>
<dbReference type="InterPro" id="IPR004358">
    <property type="entry name" value="Sig_transdc_His_kin-like_C"/>
</dbReference>
<dbReference type="GO" id="GO:0004721">
    <property type="term" value="F:phosphoprotein phosphatase activity"/>
    <property type="evidence" value="ECO:0007669"/>
    <property type="project" value="TreeGrafter"/>
</dbReference>
<evidence type="ECO:0000256" key="6">
    <source>
        <dbReference type="ARBA" id="ARBA00022679"/>
    </source>
</evidence>
<dbReference type="InterPro" id="IPR000014">
    <property type="entry name" value="PAS"/>
</dbReference>
<dbReference type="Pfam" id="PF00512">
    <property type="entry name" value="HisKA"/>
    <property type="match status" value="1"/>
</dbReference>
<comment type="catalytic activity">
    <reaction evidence="1">
        <text>ATP + protein L-histidine = ADP + protein N-phospho-L-histidine.</text>
        <dbReference type="EC" id="2.7.13.3"/>
    </reaction>
</comment>
<keyword evidence="7" id="KW-0547">Nucleotide-binding</keyword>
<dbReference type="GO" id="GO:0000155">
    <property type="term" value="F:phosphorelay sensor kinase activity"/>
    <property type="evidence" value="ECO:0007669"/>
    <property type="project" value="InterPro"/>
</dbReference>
<dbReference type="Pfam" id="PF02518">
    <property type="entry name" value="HATPase_c"/>
    <property type="match status" value="1"/>
</dbReference>
<dbReference type="InterPro" id="IPR005467">
    <property type="entry name" value="His_kinase_dom"/>
</dbReference>
<dbReference type="Gene3D" id="1.10.287.130">
    <property type="match status" value="1"/>
</dbReference>
<comment type="subcellular location">
    <subcellularLocation>
        <location evidence="2">Cell membrane</location>
    </subcellularLocation>
</comment>
<keyword evidence="6" id="KW-0808">Transferase</keyword>
<dbReference type="CDD" id="cd00130">
    <property type="entry name" value="PAS"/>
    <property type="match status" value="1"/>
</dbReference>
<evidence type="ECO:0000256" key="5">
    <source>
        <dbReference type="ARBA" id="ARBA00022553"/>
    </source>
</evidence>
<evidence type="ECO:0000313" key="16">
    <source>
        <dbReference type="Proteomes" id="UP000230324"/>
    </source>
</evidence>
<dbReference type="PANTHER" id="PTHR45453">
    <property type="entry name" value="PHOSPHATE REGULON SENSOR PROTEIN PHOR"/>
    <property type="match status" value="1"/>
</dbReference>
<dbReference type="SUPFAM" id="SSF55874">
    <property type="entry name" value="ATPase domain of HSP90 chaperone/DNA topoisomerase II/histidine kinase"/>
    <property type="match status" value="1"/>
</dbReference>
<dbReference type="InterPro" id="IPR050351">
    <property type="entry name" value="BphY/WalK/GraS-like"/>
</dbReference>
<evidence type="ECO:0000256" key="7">
    <source>
        <dbReference type="ARBA" id="ARBA00022741"/>
    </source>
</evidence>
<dbReference type="GO" id="GO:0005524">
    <property type="term" value="F:ATP binding"/>
    <property type="evidence" value="ECO:0007669"/>
    <property type="project" value="UniProtKB-KW"/>
</dbReference>
<evidence type="ECO:0000313" key="15">
    <source>
        <dbReference type="EMBL" id="PIV12901.1"/>
    </source>
</evidence>
<dbReference type="PROSITE" id="PS50112">
    <property type="entry name" value="PAS"/>
    <property type="match status" value="1"/>
</dbReference>
<dbReference type="CDD" id="cd00082">
    <property type="entry name" value="HisKA"/>
    <property type="match status" value="1"/>
</dbReference>
<keyword evidence="10" id="KW-0902">Two-component regulatory system</keyword>
<proteinExistence type="predicted"/>
<dbReference type="PANTHER" id="PTHR45453:SF1">
    <property type="entry name" value="PHOSPHATE REGULON SENSOR PROTEIN PHOR"/>
    <property type="match status" value="1"/>
</dbReference>
<dbReference type="EC" id="2.7.13.3" evidence="3"/>
<protein>
    <recommendedName>
        <fullName evidence="3">histidine kinase</fullName>
        <ecNumber evidence="3">2.7.13.3</ecNumber>
    </recommendedName>
</protein>
<gene>
    <name evidence="15" type="ORF">COS47_00030</name>
</gene>
<keyword evidence="4" id="KW-1003">Cell membrane</keyword>
<evidence type="ECO:0000256" key="9">
    <source>
        <dbReference type="ARBA" id="ARBA00022840"/>
    </source>
</evidence>
<dbReference type="SMART" id="SM00387">
    <property type="entry name" value="HATPase_c"/>
    <property type="match status" value="1"/>
</dbReference>
<evidence type="ECO:0000259" key="14">
    <source>
        <dbReference type="PROSITE" id="PS50112"/>
    </source>
</evidence>
<dbReference type="EMBL" id="PEUV01000001">
    <property type="protein sequence ID" value="PIV12901.1"/>
    <property type="molecule type" value="Genomic_DNA"/>
</dbReference>
<keyword evidence="8" id="KW-0418">Kinase</keyword>
<dbReference type="AlphaFoldDB" id="A0A2M7BZ09"/>
<evidence type="ECO:0000256" key="4">
    <source>
        <dbReference type="ARBA" id="ARBA00022475"/>
    </source>
</evidence>
<feature type="domain" description="PAS" evidence="14">
    <location>
        <begin position="35"/>
        <end position="84"/>
    </location>
</feature>
<evidence type="ECO:0000256" key="8">
    <source>
        <dbReference type="ARBA" id="ARBA00022777"/>
    </source>
</evidence>
<dbReference type="SMART" id="SM00091">
    <property type="entry name" value="PAS"/>
    <property type="match status" value="2"/>
</dbReference>
<reference evidence="16" key="1">
    <citation type="submission" date="2017-09" db="EMBL/GenBank/DDBJ databases">
        <title>Depth-based differentiation of microbial function through sediment-hosted aquifers and enrichment of novel symbionts in the deep terrestrial subsurface.</title>
        <authorList>
            <person name="Probst A.J."/>
            <person name="Ladd B."/>
            <person name="Jarett J.K."/>
            <person name="Geller-Mcgrath D.E."/>
            <person name="Sieber C.M.K."/>
            <person name="Emerson J.B."/>
            <person name="Anantharaman K."/>
            <person name="Thomas B.C."/>
            <person name="Malmstrom R."/>
            <person name="Stieglmeier M."/>
            <person name="Klingl A."/>
            <person name="Woyke T."/>
            <person name="Ryan C.M."/>
            <person name="Banfield J.F."/>
        </authorList>
    </citation>
    <scope>NUCLEOTIDE SEQUENCE [LARGE SCALE GENOMIC DNA]</scope>
</reference>
<dbReference type="SMART" id="SM00388">
    <property type="entry name" value="HisKA"/>
    <property type="match status" value="1"/>
</dbReference>
<dbReference type="NCBIfam" id="TIGR00229">
    <property type="entry name" value="sensory_box"/>
    <property type="match status" value="1"/>
</dbReference>
<name>A0A2M7BZ09_9BACT</name>
<keyword evidence="12" id="KW-0175">Coiled coil</keyword>
<dbReference type="SUPFAM" id="SSF47384">
    <property type="entry name" value="Homodimeric domain of signal transducing histidine kinase"/>
    <property type="match status" value="1"/>
</dbReference>
<keyword evidence="5" id="KW-0597">Phosphoprotein</keyword>
<feature type="domain" description="Histidine kinase" evidence="13">
    <location>
        <begin position="316"/>
        <end position="536"/>
    </location>
</feature>
<dbReference type="InterPro" id="IPR036097">
    <property type="entry name" value="HisK_dim/P_sf"/>
</dbReference>
<dbReference type="InterPro" id="IPR003594">
    <property type="entry name" value="HATPase_dom"/>
</dbReference>
<evidence type="ECO:0000256" key="1">
    <source>
        <dbReference type="ARBA" id="ARBA00000085"/>
    </source>
</evidence>
<dbReference type="GO" id="GO:0005886">
    <property type="term" value="C:plasma membrane"/>
    <property type="evidence" value="ECO:0007669"/>
    <property type="project" value="UniProtKB-SubCell"/>
</dbReference>
<evidence type="ECO:0000256" key="11">
    <source>
        <dbReference type="ARBA" id="ARBA00023136"/>
    </source>
</evidence>
<dbReference type="GO" id="GO:0016036">
    <property type="term" value="P:cellular response to phosphate starvation"/>
    <property type="evidence" value="ECO:0007669"/>
    <property type="project" value="TreeGrafter"/>
</dbReference>
<organism evidence="15 16">
    <name type="scientific">Candidatus Nealsonbacteria bacterium CG03_land_8_20_14_0_80_36_12</name>
    <dbReference type="NCBI Taxonomy" id="1974701"/>
    <lineage>
        <taxon>Bacteria</taxon>
        <taxon>Candidatus Nealsoniibacteriota</taxon>
    </lineage>
</organism>
<keyword evidence="9" id="KW-0067">ATP-binding</keyword>
<evidence type="ECO:0000256" key="12">
    <source>
        <dbReference type="SAM" id="Coils"/>
    </source>
</evidence>